<feature type="binding site" evidence="2">
    <location>
        <position position="50"/>
    </location>
    <ligand>
        <name>substrate</name>
    </ligand>
</feature>
<protein>
    <recommendedName>
        <fullName evidence="2">Isoprenyl transferase</fullName>
        <ecNumber evidence="2">2.5.1.-</ecNumber>
    </recommendedName>
</protein>
<feature type="binding site" evidence="2">
    <location>
        <begin position="34"/>
        <end position="37"/>
    </location>
    <ligand>
        <name>substrate</name>
    </ligand>
</feature>
<keyword evidence="1 2" id="KW-0808">Transferase</keyword>
<dbReference type="EMBL" id="AP018586">
    <property type="protein sequence ID" value="BBD92692.1"/>
    <property type="molecule type" value="Genomic_DNA"/>
</dbReference>
<dbReference type="CDD" id="cd00475">
    <property type="entry name" value="Cis_IPPS"/>
    <property type="match status" value="1"/>
</dbReference>
<evidence type="ECO:0000313" key="4">
    <source>
        <dbReference type="Proteomes" id="UP000274772"/>
    </source>
</evidence>
<dbReference type="Gene3D" id="3.40.1180.10">
    <property type="entry name" value="Decaprenyl diphosphate synthase-like"/>
    <property type="match status" value="1"/>
</dbReference>
<dbReference type="PANTHER" id="PTHR10291:SF0">
    <property type="entry name" value="DEHYDRODOLICHYL DIPHOSPHATE SYNTHASE 2"/>
    <property type="match status" value="1"/>
</dbReference>
<feature type="binding site" evidence="2">
    <location>
        <begin position="207"/>
        <end position="209"/>
    </location>
    <ligand>
        <name>substrate</name>
    </ligand>
</feature>
<keyword evidence="4" id="KW-1185">Reference proteome</keyword>
<keyword evidence="2" id="KW-0460">Magnesium</keyword>
<dbReference type="SUPFAM" id="SSF64005">
    <property type="entry name" value="Undecaprenyl diphosphate synthase"/>
    <property type="match status" value="1"/>
</dbReference>
<evidence type="ECO:0000256" key="2">
    <source>
        <dbReference type="HAMAP-Rule" id="MF_01139"/>
    </source>
</evidence>
<feature type="active site" description="Proton acceptor" evidence="2">
    <location>
        <position position="81"/>
    </location>
</feature>
<dbReference type="NCBIfam" id="TIGR00055">
    <property type="entry name" value="uppS"/>
    <property type="match status" value="1"/>
</dbReference>
<dbReference type="InterPro" id="IPR018520">
    <property type="entry name" value="UPP_synth-like_CS"/>
</dbReference>
<gene>
    <name evidence="3" type="primary">uppS</name>
    <name evidence="3" type="ORF">JMUB590_1634</name>
</gene>
<feature type="binding site" evidence="2">
    <location>
        <position position="201"/>
    </location>
    <ligand>
        <name>substrate</name>
    </ligand>
</feature>
<dbReference type="GeneID" id="58051389"/>
<proteinExistence type="inferred from homology"/>
<name>A0ABM7FV75_9STAP</name>
<dbReference type="InterPro" id="IPR036424">
    <property type="entry name" value="UPP_synth-like_sf"/>
</dbReference>
<feature type="active site" evidence="2">
    <location>
        <position position="33"/>
    </location>
</feature>
<comment type="function">
    <text evidence="2">Catalyzes the condensation of isopentenyl diphosphate (IPP) with allylic pyrophosphates generating different type of terpenoids.</text>
</comment>
<feature type="binding site" evidence="2">
    <location>
        <position position="84"/>
    </location>
    <ligand>
        <name>substrate</name>
    </ligand>
</feature>
<feature type="binding site" evidence="2">
    <location>
        <position position="38"/>
    </location>
    <ligand>
        <name>substrate</name>
    </ligand>
</feature>
<dbReference type="RefSeq" id="WP_037541408.1">
    <property type="nucleotide sequence ID" value="NZ_AP018585.1"/>
</dbReference>
<feature type="binding site" evidence="2">
    <location>
        <begin position="78"/>
        <end position="80"/>
    </location>
    <ligand>
        <name>substrate</name>
    </ligand>
</feature>
<dbReference type="Pfam" id="PF01255">
    <property type="entry name" value="Prenyltransf"/>
    <property type="match status" value="1"/>
</dbReference>
<feature type="binding site" evidence="2">
    <location>
        <position position="46"/>
    </location>
    <ligand>
        <name>substrate</name>
    </ligand>
</feature>
<comment type="subunit">
    <text evidence="2">Homodimer.</text>
</comment>
<dbReference type="InterPro" id="IPR001441">
    <property type="entry name" value="UPP_synth-like"/>
</dbReference>
<accession>A0ABM7FV75</accession>
<dbReference type="Proteomes" id="UP000274772">
    <property type="component" value="Chromosome"/>
</dbReference>
<organism evidence="3 4">
    <name type="scientific">Staphylococcus caprae</name>
    <dbReference type="NCBI Taxonomy" id="29380"/>
    <lineage>
        <taxon>Bacteria</taxon>
        <taxon>Bacillati</taxon>
        <taxon>Bacillota</taxon>
        <taxon>Bacilli</taxon>
        <taxon>Bacillales</taxon>
        <taxon>Staphylococcaceae</taxon>
        <taxon>Staphylococcus</taxon>
    </lineage>
</organism>
<keyword evidence="2" id="KW-0479">Metal-binding</keyword>
<evidence type="ECO:0000256" key="1">
    <source>
        <dbReference type="ARBA" id="ARBA00022679"/>
    </source>
</evidence>
<feature type="binding site" evidence="2">
    <location>
        <position position="82"/>
    </location>
    <ligand>
        <name>substrate</name>
    </ligand>
</feature>
<dbReference type="EC" id="2.5.1.-" evidence="2"/>
<comment type="similarity">
    <text evidence="2">Belongs to the UPP synthase family.</text>
</comment>
<sequence>MFKKLKNKNKTENNLDNDLDLHNIPEHVAIIMDGNGRWAKKRKMPRIKGHYEGMQTIKKITREASNIGIKYLTLYAFSTENWSRPESEVNYIMNLPVNFLKTFLPELIEKNVKVETIGFNNGLPKSTIEAIDYAKDKTKHNTGLTLVFAINYGGRAEIIQSMKEIYEELQTNNQSANAIDEELFNKHLMTHNYPDPELLIRTSGEQRISNFLIWQASYSEFIFNEKLWPDFDENELKECIKIYQSRQRRFGGLSEE</sequence>
<dbReference type="NCBIfam" id="NF011405">
    <property type="entry name" value="PRK14830.1"/>
    <property type="match status" value="1"/>
</dbReference>
<feature type="binding site" evidence="2">
    <location>
        <position position="220"/>
    </location>
    <ligand>
        <name>Mg(2+)</name>
        <dbReference type="ChEBI" id="CHEBI:18420"/>
    </ligand>
</feature>
<comment type="cofactor">
    <cofactor evidence="2">
        <name>Mg(2+)</name>
        <dbReference type="ChEBI" id="CHEBI:18420"/>
    </cofactor>
    <text evidence="2">Binds 2 magnesium ions per subunit.</text>
</comment>
<evidence type="ECO:0000313" key="3">
    <source>
        <dbReference type="EMBL" id="BBD92692.1"/>
    </source>
</evidence>
<feature type="binding site" evidence="2">
    <location>
        <position position="33"/>
    </location>
    <ligand>
        <name>Mg(2+)</name>
        <dbReference type="ChEBI" id="CHEBI:18420"/>
    </ligand>
</feature>
<dbReference type="HAMAP" id="MF_01139">
    <property type="entry name" value="ISPT"/>
    <property type="match status" value="1"/>
</dbReference>
<reference evidence="3 4" key="1">
    <citation type="submission" date="2018-05" db="EMBL/GenBank/DDBJ databases">
        <title>Complete genome sequencing of three human clinical isolates of Staphylococcus caprae reveals virulence factors similar to those of S. epidermidis and S. capitis.</title>
        <authorList>
            <person name="Watanabe S."/>
            <person name="Cui L."/>
        </authorList>
    </citation>
    <scope>NUCLEOTIDE SEQUENCE [LARGE SCALE GENOMIC DNA]</scope>
    <source>
        <strain evidence="3 4">JMUB590</strain>
    </source>
</reference>
<dbReference type="PROSITE" id="PS01066">
    <property type="entry name" value="UPP_SYNTHASE"/>
    <property type="match status" value="1"/>
</dbReference>
<dbReference type="PANTHER" id="PTHR10291">
    <property type="entry name" value="DEHYDRODOLICHYL DIPHOSPHATE SYNTHASE FAMILY MEMBER"/>
    <property type="match status" value="1"/>
</dbReference>